<reference evidence="1 2" key="1">
    <citation type="submission" date="2024-04" db="EMBL/GenBank/DDBJ databases">
        <authorList>
            <person name="Fracassetti M."/>
        </authorList>
    </citation>
    <scope>NUCLEOTIDE SEQUENCE [LARGE SCALE GENOMIC DNA]</scope>
</reference>
<organism evidence="1 2">
    <name type="scientific">Linum trigynum</name>
    <dbReference type="NCBI Taxonomy" id="586398"/>
    <lineage>
        <taxon>Eukaryota</taxon>
        <taxon>Viridiplantae</taxon>
        <taxon>Streptophyta</taxon>
        <taxon>Embryophyta</taxon>
        <taxon>Tracheophyta</taxon>
        <taxon>Spermatophyta</taxon>
        <taxon>Magnoliopsida</taxon>
        <taxon>eudicotyledons</taxon>
        <taxon>Gunneridae</taxon>
        <taxon>Pentapetalae</taxon>
        <taxon>rosids</taxon>
        <taxon>fabids</taxon>
        <taxon>Malpighiales</taxon>
        <taxon>Linaceae</taxon>
        <taxon>Linum</taxon>
    </lineage>
</organism>
<proteinExistence type="predicted"/>
<keyword evidence="2" id="KW-1185">Reference proteome</keyword>
<sequence length="224" mass="25147">MVLDLAPIHELKLRTLATCEDITTTCAQLAVTCKQLKARCREWELNDDRATIPHGKRNNDDVARVDSNEIRAMEEIKISVNEIVGRETVHTGEPRRCEAIILRSTSCKKEIKARARGNGGRIAINNGSFTDSFENPPLVHKLPVGKTPEWKSHELWIGTGTGRALQAESRELGKQQLESSLSDEVTLLVTQVGIEVPNDSTMFARGRMDPRYSWKFNRKRGAEV</sequence>
<gene>
    <name evidence="1" type="ORF">LTRI10_LOCUS43412</name>
</gene>
<evidence type="ECO:0000313" key="2">
    <source>
        <dbReference type="Proteomes" id="UP001497516"/>
    </source>
</evidence>
<accession>A0AAV2FZT4</accession>
<dbReference type="AlphaFoldDB" id="A0AAV2FZT4"/>
<dbReference type="Proteomes" id="UP001497516">
    <property type="component" value="Chromosome 7"/>
</dbReference>
<protein>
    <submittedName>
        <fullName evidence="1">Uncharacterized protein</fullName>
    </submittedName>
</protein>
<evidence type="ECO:0000313" key="1">
    <source>
        <dbReference type="EMBL" id="CAL1403479.1"/>
    </source>
</evidence>
<name>A0AAV2FZT4_9ROSI</name>
<dbReference type="EMBL" id="OZ034820">
    <property type="protein sequence ID" value="CAL1403479.1"/>
    <property type="molecule type" value="Genomic_DNA"/>
</dbReference>